<dbReference type="InterPro" id="IPR032710">
    <property type="entry name" value="NTF2-like_dom_sf"/>
</dbReference>
<dbReference type="Gene3D" id="3.10.450.50">
    <property type="match status" value="1"/>
</dbReference>
<protein>
    <submittedName>
        <fullName evidence="2">Nuclear transport factor 2 family protein</fullName>
    </submittedName>
</protein>
<comment type="caution">
    <text evidence="2">The sequence shown here is derived from an EMBL/GenBank/DDBJ whole genome shotgun (WGS) entry which is preliminary data.</text>
</comment>
<evidence type="ECO:0000313" key="2">
    <source>
        <dbReference type="EMBL" id="MFB9475024.1"/>
    </source>
</evidence>
<dbReference type="RefSeq" id="WP_345393319.1">
    <property type="nucleotide sequence ID" value="NZ_BAAAXS010000001.1"/>
</dbReference>
<sequence length="127" mass="14869">MDDTARSRQAAHAYVDSAERRDWDTFSTLLADDVVYEMPQTRERIRGRKAFLQFNMDYPGDWHMEPRRILADGLHAAAWIDARVGDEHQDACIWFDLSPEGLITKITDYWPEPYDPPAGRTHLVERY</sequence>
<dbReference type="InterPro" id="IPR037401">
    <property type="entry name" value="SnoaL-like"/>
</dbReference>
<name>A0ABV5NXH7_9ACTN</name>
<proteinExistence type="predicted"/>
<reference evidence="2 3" key="1">
    <citation type="submission" date="2024-09" db="EMBL/GenBank/DDBJ databases">
        <authorList>
            <person name="Sun Q."/>
            <person name="Mori K."/>
        </authorList>
    </citation>
    <scope>NUCLEOTIDE SEQUENCE [LARGE SCALE GENOMIC DNA]</scope>
    <source>
        <strain evidence="2 3">JCM 3324</strain>
    </source>
</reference>
<evidence type="ECO:0000313" key="3">
    <source>
        <dbReference type="Proteomes" id="UP001589568"/>
    </source>
</evidence>
<organism evidence="2 3">
    <name type="scientific">Nonomuraea salmonea</name>
    <dbReference type="NCBI Taxonomy" id="46181"/>
    <lineage>
        <taxon>Bacteria</taxon>
        <taxon>Bacillati</taxon>
        <taxon>Actinomycetota</taxon>
        <taxon>Actinomycetes</taxon>
        <taxon>Streptosporangiales</taxon>
        <taxon>Streptosporangiaceae</taxon>
        <taxon>Nonomuraea</taxon>
    </lineage>
</organism>
<gene>
    <name evidence="2" type="ORF">ACFFR3_36505</name>
</gene>
<feature type="domain" description="SnoaL-like" evidence="1">
    <location>
        <begin position="12"/>
        <end position="104"/>
    </location>
</feature>
<dbReference type="SUPFAM" id="SSF54427">
    <property type="entry name" value="NTF2-like"/>
    <property type="match status" value="1"/>
</dbReference>
<keyword evidence="3" id="KW-1185">Reference proteome</keyword>
<evidence type="ECO:0000259" key="1">
    <source>
        <dbReference type="Pfam" id="PF12680"/>
    </source>
</evidence>
<dbReference type="Pfam" id="PF12680">
    <property type="entry name" value="SnoaL_2"/>
    <property type="match status" value="1"/>
</dbReference>
<accession>A0ABV5NXH7</accession>
<dbReference type="Proteomes" id="UP001589568">
    <property type="component" value="Unassembled WGS sequence"/>
</dbReference>
<dbReference type="EMBL" id="JBHMCF010000040">
    <property type="protein sequence ID" value="MFB9475024.1"/>
    <property type="molecule type" value="Genomic_DNA"/>
</dbReference>